<reference evidence="9" key="1">
    <citation type="submission" date="2015-02" db="EMBL/GenBank/DDBJ databases">
        <title>Physiological reanalysis, assessment of diazotrophy, and genome sequences of multiple isolates of Streptomyces thermoautotrophicus.</title>
        <authorList>
            <person name="MacKellar D.C."/>
            <person name="Lieber L."/>
            <person name="Norman J."/>
            <person name="Bolger A."/>
            <person name="Tobin C."/>
            <person name="Murray J.W."/>
            <person name="Friesen M."/>
            <person name="Prell J."/>
        </authorList>
    </citation>
    <scope>NUCLEOTIDE SEQUENCE [LARGE SCALE GENOMIC DNA]</scope>
    <source>
        <strain evidence="9">UBT1</strain>
    </source>
</reference>
<reference evidence="7 10" key="2">
    <citation type="submission" date="2015-02" db="EMBL/GenBank/DDBJ databases">
        <title>Physiological reanalysis, assessment of diazotrophy, and genome sequences of multiple isolates of Streptomyces thermoautotrophicus.</title>
        <authorList>
            <person name="MacKellar D.C."/>
            <person name="Lieber L."/>
            <person name="Norman J."/>
            <person name="Bolger A."/>
            <person name="Tobin C."/>
            <person name="Murray J.W."/>
            <person name="Prell J."/>
        </authorList>
    </citation>
    <scope>NUCLEOTIDE SEQUENCE [LARGE SCALE GENOMIC DNA]</scope>
    <source>
        <strain evidence="7 10">UBT1</strain>
    </source>
</reference>
<feature type="transmembrane region" description="Helical" evidence="6">
    <location>
        <begin position="134"/>
        <end position="154"/>
    </location>
</feature>
<evidence type="ECO:0000313" key="7">
    <source>
        <dbReference type="EMBL" id="KWX04358.1"/>
    </source>
</evidence>
<dbReference type="OrthoDB" id="3386959at2"/>
<keyword evidence="4 6" id="KW-1133">Transmembrane helix</keyword>
<organism evidence="7 10">
    <name type="scientific">Carbonactinospora thermoautotrophica</name>
    <dbReference type="NCBI Taxonomy" id="1469144"/>
    <lineage>
        <taxon>Bacteria</taxon>
        <taxon>Bacillati</taxon>
        <taxon>Actinomycetota</taxon>
        <taxon>Actinomycetes</taxon>
        <taxon>Kitasatosporales</taxon>
        <taxon>Carbonactinosporaceae</taxon>
        <taxon>Carbonactinospora</taxon>
    </lineage>
</organism>
<evidence type="ECO:0000313" key="9">
    <source>
        <dbReference type="Proteomes" id="UP000070598"/>
    </source>
</evidence>
<evidence type="ECO:0000256" key="3">
    <source>
        <dbReference type="ARBA" id="ARBA00022692"/>
    </source>
</evidence>
<evidence type="ECO:0000256" key="1">
    <source>
        <dbReference type="ARBA" id="ARBA00004651"/>
    </source>
</evidence>
<evidence type="ECO:0008006" key="11">
    <source>
        <dbReference type="Google" id="ProtNLM"/>
    </source>
</evidence>
<protein>
    <recommendedName>
        <fullName evidence="11">Phosphate-starvation-inducible E</fullName>
    </recommendedName>
</protein>
<evidence type="ECO:0000256" key="2">
    <source>
        <dbReference type="ARBA" id="ARBA00022475"/>
    </source>
</evidence>
<keyword evidence="5 6" id="KW-0472">Membrane</keyword>
<dbReference type="Proteomes" id="UP000070659">
    <property type="component" value="Unassembled WGS sequence"/>
</dbReference>
<evidence type="ECO:0000313" key="10">
    <source>
        <dbReference type="Proteomes" id="UP000070659"/>
    </source>
</evidence>
<sequence length="164" mass="17654">MGGAMSNGTDLAVGNRKRPDALLLRLLVGAEHVLLYLVSVALLILGGGVLFLMMVAVVQSQESWTERFIVVLEELLLILIIVEIFVTVLAHLQGARLQLEPFIVVGVIAVVRHILGIVVRLAVPMTPAVSQQQLIELAVSAGVAFVLVAALAFARWSQRRSDAT</sequence>
<evidence type="ECO:0000313" key="8">
    <source>
        <dbReference type="EMBL" id="KWX04911.1"/>
    </source>
</evidence>
<comment type="caution">
    <text evidence="7">The sequence shown here is derived from an EMBL/GenBank/DDBJ whole genome shotgun (WGS) entry which is preliminary data.</text>
</comment>
<feature type="transmembrane region" description="Helical" evidence="6">
    <location>
        <begin position="102"/>
        <end position="122"/>
    </location>
</feature>
<dbReference type="AlphaFoldDB" id="A0A132N2J0"/>
<evidence type="ECO:0000256" key="4">
    <source>
        <dbReference type="ARBA" id="ARBA00022989"/>
    </source>
</evidence>
<keyword evidence="2" id="KW-1003">Cell membrane</keyword>
<evidence type="ECO:0000256" key="5">
    <source>
        <dbReference type="ARBA" id="ARBA00023136"/>
    </source>
</evidence>
<dbReference type="EMBL" id="JYIK01001121">
    <property type="protein sequence ID" value="KWX04911.1"/>
    <property type="molecule type" value="Genomic_DNA"/>
</dbReference>
<proteinExistence type="predicted"/>
<dbReference type="Proteomes" id="UP000070598">
    <property type="component" value="Unassembled WGS sequence"/>
</dbReference>
<dbReference type="RefSeq" id="WP_066886111.1">
    <property type="nucleotide sequence ID" value="NZ_LAXD01000001.1"/>
</dbReference>
<name>A0A132N2J0_9ACTN</name>
<feature type="transmembrane region" description="Helical" evidence="6">
    <location>
        <begin position="33"/>
        <end position="58"/>
    </location>
</feature>
<accession>A0A132N2J0</accession>
<dbReference type="GO" id="GO:0005886">
    <property type="term" value="C:plasma membrane"/>
    <property type="evidence" value="ECO:0007669"/>
    <property type="project" value="UniProtKB-SubCell"/>
</dbReference>
<dbReference type="EMBL" id="JYIJ01000015">
    <property type="protein sequence ID" value="KWX04358.1"/>
    <property type="molecule type" value="Genomic_DNA"/>
</dbReference>
<dbReference type="Pfam" id="PF06146">
    <property type="entry name" value="PsiE"/>
    <property type="match status" value="1"/>
</dbReference>
<comment type="subcellular location">
    <subcellularLocation>
        <location evidence="1">Cell membrane</location>
        <topology evidence="1">Multi-pass membrane protein</topology>
    </subcellularLocation>
</comment>
<dbReference type="PATRIC" id="fig|1469144.8.peg.3764"/>
<gene>
    <name evidence="7" type="ORF">TH66_07030</name>
    <name evidence="8" type="ORF">TR74_24005</name>
</gene>
<keyword evidence="3 6" id="KW-0812">Transmembrane</keyword>
<dbReference type="InterPro" id="IPR020948">
    <property type="entry name" value="P_starv_induced_PsiE-like"/>
</dbReference>
<feature type="transmembrane region" description="Helical" evidence="6">
    <location>
        <begin position="70"/>
        <end position="90"/>
    </location>
</feature>
<evidence type="ECO:0000256" key="6">
    <source>
        <dbReference type="SAM" id="Phobius"/>
    </source>
</evidence>